<dbReference type="AlphaFoldDB" id="A0A6H2DQG1"/>
<dbReference type="Proteomes" id="UP000501600">
    <property type="component" value="Chromosome"/>
</dbReference>
<dbReference type="EMBL" id="CP051217">
    <property type="protein sequence ID" value="QJB69906.1"/>
    <property type="molecule type" value="Genomic_DNA"/>
</dbReference>
<dbReference type="KEGG" id="phao:HF685_11935"/>
<dbReference type="RefSeq" id="WP_168820174.1">
    <property type="nucleotide sequence ID" value="NZ_CP051217.1"/>
</dbReference>
<keyword evidence="3" id="KW-1185">Reference proteome</keyword>
<proteinExistence type="predicted"/>
<evidence type="ECO:0000313" key="3">
    <source>
        <dbReference type="Proteomes" id="UP000501600"/>
    </source>
</evidence>
<organism evidence="2 3">
    <name type="scientific">Parasphingorhabdus halotolerans</name>
    <dbReference type="NCBI Taxonomy" id="2725558"/>
    <lineage>
        <taxon>Bacteria</taxon>
        <taxon>Pseudomonadati</taxon>
        <taxon>Pseudomonadota</taxon>
        <taxon>Alphaproteobacteria</taxon>
        <taxon>Sphingomonadales</taxon>
        <taxon>Sphingomonadaceae</taxon>
        <taxon>Parasphingorhabdus</taxon>
    </lineage>
</organism>
<gene>
    <name evidence="2" type="ORF">HF685_11935</name>
</gene>
<evidence type="ECO:0000313" key="2">
    <source>
        <dbReference type="EMBL" id="QJB69906.1"/>
    </source>
</evidence>
<reference evidence="2 3" key="1">
    <citation type="submission" date="2020-04" db="EMBL/GenBank/DDBJ databases">
        <title>Genome sequence for Sphingorhabdus sp. strain M1.</title>
        <authorList>
            <person name="Park S.-J."/>
        </authorList>
    </citation>
    <scope>NUCLEOTIDE SEQUENCE [LARGE SCALE GENOMIC DNA]</scope>
    <source>
        <strain evidence="2 3">JK6</strain>
    </source>
</reference>
<name>A0A6H2DQG1_9SPHN</name>
<evidence type="ECO:0000256" key="1">
    <source>
        <dbReference type="SAM" id="MobiDB-lite"/>
    </source>
</evidence>
<feature type="region of interest" description="Disordered" evidence="1">
    <location>
        <begin position="35"/>
        <end position="59"/>
    </location>
</feature>
<sequence length="59" mass="5974">MSVVSASGTDGCVNERSIGLARLAEEQLETARTSLGSPAIAVPGPSEPIEDDWVGGAAF</sequence>
<accession>A0A6H2DQG1</accession>
<protein>
    <submittedName>
        <fullName evidence="2">Uncharacterized protein</fullName>
    </submittedName>
</protein>